<dbReference type="EMBL" id="CP003947">
    <property type="protein sequence ID" value="AFZ52633.1"/>
    <property type="molecule type" value="Genomic_DNA"/>
</dbReference>
<evidence type="ECO:0000313" key="2">
    <source>
        <dbReference type="Proteomes" id="UP000010480"/>
    </source>
</evidence>
<dbReference type="RefSeq" id="WP_015218364.1">
    <property type="nucleotide sequence ID" value="NC_019776.1"/>
</dbReference>
<name>K9Z2N4_CYAAP</name>
<dbReference type="HOGENOM" id="CLU_145926_0_0_3"/>
<accession>K9Z2N4</accession>
<reference evidence="2" key="1">
    <citation type="journal article" date="2013" name="Proc. Natl. Acad. Sci. U.S.A.">
        <title>Improving the coverage of the cyanobacterial phylum using diversity-driven genome sequencing.</title>
        <authorList>
            <person name="Shih P.M."/>
            <person name="Wu D."/>
            <person name="Latifi A."/>
            <person name="Axen S.D."/>
            <person name="Fewer D.P."/>
            <person name="Talla E."/>
            <person name="Calteau A."/>
            <person name="Cai F."/>
            <person name="Tandeau de Marsac N."/>
            <person name="Rippka R."/>
            <person name="Herdman M."/>
            <person name="Sivonen K."/>
            <person name="Coursin T."/>
            <person name="Laurent T."/>
            <person name="Goodwin L."/>
            <person name="Nolan M."/>
            <person name="Davenport K.W."/>
            <person name="Han C.S."/>
            <person name="Rubin E.M."/>
            <person name="Eisen J.A."/>
            <person name="Woyke T."/>
            <person name="Gugger M."/>
            <person name="Kerfeld C.A."/>
        </authorList>
    </citation>
    <scope>NUCLEOTIDE SEQUENCE [LARGE SCALE GENOMIC DNA]</scope>
    <source>
        <strain evidence="2">PCC 10605</strain>
    </source>
</reference>
<dbReference type="Proteomes" id="UP000010480">
    <property type="component" value="Chromosome"/>
</dbReference>
<dbReference type="AlphaFoldDB" id="K9Z2N4"/>
<gene>
    <name evidence="1" type="ordered locus">Cyan10605_0491</name>
</gene>
<evidence type="ECO:0000313" key="1">
    <source>
        <dbReference type="EMBL" id="AFZ52633.1"/>
    </source>
</evidence>
<keyword evidence="2" id="KW-1185">Reference proteome</keyword>
<dbReference type="eggNOG" id="ENOG5033746">
    <property type="taxonomic scope" value="Bacteria"/>
</dbReference>
<proteinExistence type="predicted"/>
<organism evidence="1 2">
    <name type="scientific">Cyanobacterium aponinum (strain PCC 10605)</name>
    <dbReference type="NCBI Taxonomy" id="755178"/>
    <lineage>
        <taxon>Bacteria</taxon>
        <taxon>Bacillati</taxon>
        <taxon>Cyanobacteriota</taxon>
        <taxon>Cyanophyceae</taxon>
        <taxon>Oscillatoriophycideae</taxon>
        <taxon>Chroococcales</taxon>
        <taxon>Geminocystaceae</taxon>
        <taxon>Cyanobacterium</taxon>
    </lineage>
</organism>
<protein>
    <submittedName>
        <fullName evidence="1">Uncharacterized protein</fullName>
    </submittedName>
</protein>
<sequence length="113" mass="13044">MADLSPENKRIINHLKDKLLDILNEAKKVEFLLLQRFGENLDTYDSLEQLTEISEQARTRFTKLSNLQIHIAESQPEISSSLLQFIHQAIVSSEVKIPALEQSIKEIKTDWNL</sequence>
<dbReference type="STRING" id="755178.Cyan10605_0491"/>
<dbReference type="OrthoDB" id="573315at2"/>
<dbReference type="KEGG" id="can:Cyan10605_0491"/>